<dbReference type="Proteomes" id="UP000245362">
    <property type="component" value="Unassembled WGS sequence"/>
</dbReference>
<evidence type="ECO:0000313" key="3">
    <source>
        <dbReference type="Proteomes" id="UP000245362"/>
    </source>
</evidence>
<dbReference type="Gene3D" id="3.40.50.1240">
    <property type="entry name" value="Phosphoglycerate mutase-like"/>
    <property type="match status" value="1"/>
</dbReference>
<evidence type="ECO:0000256" key="1">
    <source>
        <dbReference type="PIRSR" id="PIRSR613078-2"/>
    </source>
</evidence>
<keyword evidence="3" id="KW-1185">Reference proteome</keyword>
<reference evidence="2 3" key="1">
    <citation type="submission" date="2018-05" db="EMBL/GenBank/DDBJ databases">
        <title>Vibrio limimaris sp. nov., isolated from marine sediment.</title>
        <authorList>
            <person name="Li C.-M."/>
        </authorList>
    </citation>
    <scope>NUCLEOTIDE SEQUENCE [LARGE SCALE GENOMIC DNA]</scope>
    <source>
        <strain evidence="2 3">E4404</strain>
    </source>
</reference>
<dbReference type="EMBL" id="QFWT01000009">
    <property type="protein sequence ID" value="PWI32385.1"/>
    <property type="molecule type" value="Genomic_DNA"/>
</dbReference>
<proteinExistence type="predicted"/>
<dbReference type="Pfam" id="PF00300">
    <property type="entry name" value="His_Phos_1"/>
    <property type="match status" value="1"/>
</dbReference>
<comment type="caution">
    <text evidence="2">The sequence shown here is derived from an EMBL/GenBank/DDBJ whole genome shotgun (WGS) entry which is preliminary data.</text>
</comment>
<dbReference type="PANTHER" id="PTHR48100">
    <property type="entry name" value="BROAD-SPECIFICITY PHOSPHATASE YOR283W-RELATED"/>
    <property type="match status" value="1"/>
</dbReference>
<dbReference type="InterPro" id="IPR029033">
    <property type="entry name" value="His_PPase_superfam"/>
</dbReference>
<protein>
    <submittedName>
        <fullName evidence="2">Histidine phosphatase family protein</fullName>
    </submittedName>
</protein>
<feature type="binding site" evidence="1">
    <location>
        <begin position="9"/>
        <end position="16"/>
    </location>
    <ligand>
        <name>substrate</name>
    </ligand>
</feature>
<dbReference type="RefSeq" id="WP_109320525.1">
    <property type="nucleotide sequence ID" value="NZ_QFWT01000009.1"/>
</dbReference>
<dbReference type="OrthoDB" id="9781415at2"/>
<sequence length="191" mass="22503">MTKTFYLMRHGETLFNVRRKIQGWCDSPLTENGIRQARETAQFFDDIELDHLYSSSAERACDTAELVTRNRMHYIRLKGLKEMNFGVYESESEDLHPEYSTRDSHYVQFGGESRQQLRERVVETCTNIMEQDDHQCVLAVSHSGACKQFLSHWHEPDEVLKNGIPNCCIFKYQYENKEFSLVDIFHITEYS</sequence>
<dbReference type="InterPro" id="IPR001345">
    <property type="entry name" value="PG/BPGM_mutase_AS"/>
</dbReference>
<dbReference type="GO" id="GO:0005737">
    <property type="term" value="C:cytoplasm"/>
    <property type="evidence" value="ECO:0007669"/>
    <property type="project" value="TreeGrafter"/>
</dbReference>
<dbReference type="GO" id="GO:0016791">
    <property type="term" value="F:phosphatase activity"/>
    <property type="evidence" value="ECO:0007669"/>
    <property type="project" value="TreeGrafter"/>
</dbReference>
<dbReference type="InterPro" id="IPR050275">
    <property type="entry name" value="PGM_Phosphatase"/>
</dbReference>
<gene>
    <name evidence="2" type="ORF">DI392_15080</name>
</gene>
<feature type="binding site" evidence="1">
    <location>
        <position position="59"/>
    </location>
    <ligand>
        <name>substrate</name>
    </ligand>
</feature>
<accession>A0A2U3B6N8</accession>
<dbReference type="CDD" id="cd07067">
    <property type="entry name" value="HP_PGM_like"/>
    <property type="match status" value="1"/>
</dbReference>
<dbReference type="InterPro" id="IPR013078">
    <property type="entry name" value="His_Pase_superF_clade-1"/>
</dbReference>
<dbReference type="SMART" id="SM00855">
    <property type="entry name" value="PGAM"/>
    <property type="match status" value="1"/>
</dbReference>
<evidence type="ECO:0000313" key="2">
    <source>
        <dbReference type="EMBL" id="PWI32385.1"/>
    </source>
</evidence>
<dbReference type="AlphaFoldDB" id="A0A2U3B6N8"/>
<name>A0A2U3B6N8_9VIBR</name>
<dbReference type="PROSITE" id="PS00175">
    <property type="entry name" value="PG_MUTASE"/>
    <property type="match status" value="1"/>
</dbReference>
<organism evidence="2 3">
    <name type="scientific">Vibrio albus</name>
    <dbReference type="NCBI Taxonomy" id="2200953"/>
    <lineage>
        <taxon>Bacteria</taxon>
        <taxon>Pseudomonadati</taxon>
        <taxon>Pseudomonadota</taxon>
        <taxon>Gammaproteobacteria</taxon>
        <taxon>Vibrionales</taxon>
        <taxon>Vibrionaceae</taxon>
        <taxon>Vibrio</taxon>
    </lineage>
</organism>
<dbReference type="SUPFAM" id="SSF53254">
    <property type="entry name" value="Phosphoglycerate mutase-like"/>
    <property type="match status" value="1"/>
</dbReference>
<dbReference type="PANTHER" id="PTHR48100:SF5">
    <property type="entry name" value="HISTIDINE PHOSPHATASE FAMILY PROTEIN"/>
    <property type="match status" value="1"/>
</dbReference>